<dbReference type="Pfam" id="PF05532">
    <property type="entry name" value="CsbD"/>
    <property type="match status" value="1"/>
</dbReference>
<evidence type="ECO:0000256" key="2">
    <source>
        <dbReference type="SAM" id="MobiDB-lite"/>
    </source>
</evidence>
<accession>A0A7S9KPW9</accession>
<comment type="similarity">
    <text evidence="1">Belongs to the UPF0337 (CsbD) family.</text>
</comment>
<dbReference type="AlphaFoldDB" id="A0A7S9KPW9"/>
<feature type="compositionally biased region" description="Basic and acidic residues" evidence="2">
    <location>
        <begin position="145"/>
        <end position="184"/>
    </location>
</feature>
<name>A0A7S9KPW9_EPIFF</name>
<reference evidence="4 5" key="1">
    <citation type="journal article" date="2018" name="PLoS Genet.">
        <title>Repeat elements organise 3D genome structure and mediate transcription in the filamentous fungus Epichloe festucae.</title>
        <authorList>
            <person name="Winter D.J."/>
            <person name="Ganley A.R.D."/>
            <person name="Young C.A."/>
            <person name="Liachko I."/>
            <person name="Schardl C.L."/>
            <person name="Dupont P.Y."/>
            <person name="Berry D."/>
            <person name="Ram A."/>
            <person name="Scott B."/>
            <person name="Cox M.P."/>
        </authorList>
    </citation>
    <scope>NUCLEOTIDE SEQUENCE [LARGE SCALE GENOMIC DNA]</scope>
    <source>
        <strain evidence="4 5">Fl1</strain>
    </source>
</reference>
<dbReference type="InterPro" id="IPR008462">
    <property type="entry name" value="CsbD"/>
</dbReference>
<proteinExistence type="inferred from homology"/>
<dbReference type="PANTHER" id="PTHR40460:SF1">
    <property type="entry name" value="CSBD-LIKE DOMAIN-CONTAINING PROTEIN"/>
    <property type="match status" value="1"/>
</dbReference>
<feature type="compositionally biased region" description="Basic and acidic residues" evidence="2">
    <location>
        <begin position="36"/>
        <end position="51"/>
    </location>
</feature>
<organism evidence="4 5">
    <name type="scientific">Epichloe festucae (strain Fl1)</name>
    <dbReference type="NCBI Taxonomy" id="877507"/>
    <lineage>
        <taxon>Eukaryota</taxon>
        <taxon>Fungi</taxon>
        <taxon>Dikarya</taxon>
        <taxon>Ascomycota</taxon>
        <taxon>Pezizomycotina</taxon>
        <taxon>Sordariomycetes</taxon>
        <taxon>Hypocreomycetidae</taxon>
        <taxon>Hypocreales</taxon>
        <taxon>Clavicipitaceae</taxon>
        <taxon>Epichloe</taxon>
    </lineage>
</organism>
<dbReference type="PANTHER" id="PTHR40460">
    <property type="entry name" value="CHROMOSOME 1, WHOLE GENOME SHOTGUN SEQUENCE"/>
    <property type="match status" value="1"/>
</dbReference>
<protein>
    <recommendedName>
        <fullName evidence="3">CsbD-like domain-containing protein</fullName>
    </recommendedName>
</protein>
<feature type="compositionally biased region" description="Low complexity" evidence="2">
    <location>
        <begin position="105"/>
        <end position="116"/>
    </location>
</feature>
<feature type="compositionally biased region" description="Polar residues" evidence="2">
    <location>
        <begin position="25"/>
        <end position="34"/>
    </location>
</feature>
<evidence type="ECO:0000313" key="5">
    <source>
        <dbReference type="Proteomes" id="UP000594364"/>
    </source>
</evidence>
<evidence type="ECO:0000313" key="4">
    <source>
        <dbReference type="EMBL" id="QPG97328.1"/>
    </source>
</evidence>
<feature type="region of interest" description="Disordered" evidence="2">
    <location>
        <begin position="25"/>
        <end position="184"/>
    </location>
</feature>
<keyword evidence="5" id="KW-1185">Reference proteome</keyword>
<dbReference type="OrthoDB" id="5309565at2759"/>
<dbReference type="EMBL" id="CP031386">
    <property type="protein sequence ID" value="QPG97328.1"/>
    <property type="molecule type" value="Genomic_DNA"/>
</dbReference>
<evidence type="ECO:0000256" key="1">
    <source>
        <dbReference type="ARBA" id="ARBA00009129"/>
    </source>
</evidence>
<dbReference type="Proteomes" id="UP000594364">
    <property type="component" value="Chromosome 2"/>
</dbReference>
<dbReference type="Gene3D" id="1.10.1470.10">
    <property type="entry name" value="YjbJ"/>
    <property type="match status" value="1"/>
</dbReference>
<evidence type="ECO:0000259" key="3">
    <source>
        <dbReference type="Pfam" id="PF05532"/>
    </source>
</evidence>
<gene>
    <name evidence="4" type="ORF">C2857_006152</name>
</gene>
<dbReference type="InterPro" id="IPR036629">
    <property type="entry name" value="YjbJ_sf"/>
</dbReference>
<dbReference type="SUPFAM" id="SSF69047">
    <property type="entry name" value="Hypothetical protein YjbJ"/>
    <property type="match status" value="1"/>
</dbReference>
<feature type="domain" description="CsbD-like" evidence="3">
    <location>
        <begin position="75"/>
        <end position="123"/>
    </location>
</feature>
<sequence>MSDKQAPSTLQSYVDSATGAIQSAVGSLTGNTGDQAKGDVKKEAAKTEHDASQAAVKVPGATVSSDGGASKDHPDRNAGSWNQTAGSAKETIGNLVGSENLKTAGQQQNLEGQQQEAKGQLNDLGSGIGSRVQGTVGGAVASLTGDKDGEAHYDQMRADGKAQQRGVEHDLQKKAEAEKASKKA</sequence>